<accession>A0A3G5AK06</accession>
<organism evidence="2">
    <name type="scientific">Sylvanvirus sp</name>
    <dbReference type="NCBI Taxonomy" id="2487774"/>
    <lineage>
        <taxon>Viruses</taxon>
    </lineage>
</organism>
<keyword evidence="1" id="KW-0812">Transmembrane</keyword>
<evidence type="ECO:0000313" key="2">
    <source>
        <dbReference type="EMBL" id="AYV86453.1"/>
    </source>
</evidence>
<keyword evidence="1" id="KW-0472">Membrane</keyword>
<reference evidence="2" key="1">
    <citation type="submission" date="2018-10" db="EMBL/GenBank/DDBJ databases">
        <title>Hidden diversity of soil giant viruses.</title>
        <authorList>
            <person name="Schulz F."/>
            <person name="Alteio L."/>
            <person name="Goudeau D."/>
            <person name="Ryan E.M."/>
            <person name="Malmstrom R.R."/>
            <person name="Blanchard J."/>
            <person name="Woyke T."/>
        </authorList>
    </citation>
    <scope>NUCLEOTIDE SEQUENCE</scope>
    <source>
        <strain evidence="2">SYV1</strain>
    </source>
</reference>
<evidence type="ECO:0000256" key="1">
    <source>
        <dbReference type="SAM" id="Phobius"/>
    </source>
</evidence>
<gene>
    <name evidence="2" type="ORF">Sylvanvirus1_49</name>
</gene>
<proteinExistence type="predicted"/>
<sequence length="200" mass="22263">MLNPLSPSCLHIITFPFLVNTSQFLSTYLNVAHTIATLILSSQINISDPGSTPLIVYSSFSILHSGFHVCHFYYQQFIQGNGWKFTDHTLSYLWHTFGWVFNLTLLIAIYACSTSMIQSSATMVHFQEGYMIAHFVTHTLCILGHILIQYFFTSTINPNCLSTNQSNLSANSVNSVNSTNVNPSITTSMSNPPVLCVHSV</sequence>
<keyword evidence="1" id="KW-1133">Transmembrane helix</keyword>
<dbReference type="EMBL" id="MK072507">
    <property type="protein sequence ID" value="AYV86453.1"/>
    <property type="molecule type" value="Genomic_DNA"/>
</dbReference>
<protein>
    <submittedName>
        <fullName evidence="2">Uncharacterized protein</fullName>
    </submittedName>
</protein>
<feature type="transmembrane region" description="Helical" evidence="1">
    <location>
        <begin position="54"/>
        <end position="74"/>
    </location>
</feature>
<name>A0A3G5AK06_9VIRU</name>
<feature type="transmembrane region" description="Helical" evidence="1">
    <location>
        <begin position="129"/>
        <end position="152"/>
    </location>
</feature>
<feature type="transmembrane region" description="Helical" evidence="1">
    <location>
        <begin position="94"/>
        <end position="117"/>
    </location>
</feature>